<evidence type="ECO:0000313" key="1">
    <source>
        <dbReference type="EMBL" id="EGN56421.1"/>
    </source>
</evidence>
<sequence length="71" mass="8554">MSEKATNFAHRNRGGERWIYKSCGQSAISNVKSVPEWLNFRFLKQKRWILFASFNNYVYICHTFEHLPWGR</sequence>
<gene>
    <name evidence="1" type="ORF">Premu_0975</name>
</gene>
<accession>F8N7R6</accession>
<name>F8N7R6_9BACT</name>
<organism evidence="1 2">
    <name type="scientific">Hallella multisaccharivorax DSM 17128</name>
    <dbReference type="NCBI Taxonomy" id="688246"/>
    <lineage>
        <taxon>Bacteria</taxon>
        <taxon>Pseudomonadati</taxon>
        <taxon>Bacteroidota</taxon>
        <taxon>Bacteroidia</taxon>
        <taxon>Bacteroidales</taxon>
        <taxon>Prevotellaceae</taxon>
        <taxon>Hallella</taxon>
    </lineage>
</organism>
<protein>
    <submittedName>
        <fullName evidence="1">Uncharacterized protein</fullName>
    </submittedName>
</protein>
<dbReference type="HOGENOM" id="CLU_2736685_0_0_10"/>
<evidence type="ECO:0000313" key="2">
    <source>
        <dbReference type="Proteomes" id="UP000002772"/>
    </source>
</evidence>
<reference evidence="2" key="1">
    <citation type="journal article" date="2011" name="Stand. Genomic Sci.">
        <title>Non-contiguous finished genome sequence of the opportunistic oral pathogen Prevotella multisaccharivorax type strain (PPPA20).</title>
        <authorList>
            <person name="Pati A."/>
            <person name="Gronow S."/>
            <person name="Lu M."/>
            <person name="Lapidus A."/>
            <person name="Nolan M."/>
            <person name="Lucas S."/>
            <person name="Hammon N."/>
            <person name="Deshpande S."/>
            <person name="Cheng J.F."/>
            <person name="Tapia R."/>
            <person name="Han C."/>
            <person name="Goodwin L."/>
            <person name="Pitluck S."/>
            <person name="Liolios K."/>
            <person name="Pagani I."/>
            <person name="Mavromatis K."/>
            <person name="Mikhailova N."/>
            <person name="Huntemann M."/>
            <person name="Chen A."/>
            <person name="Palaniappan K."/>
            <person name="Land M."/>
            <person name="Hauser L."/>
            <person name="Detter J.C."/>
            <person name="Brambilla E.M."/>
            <person name="Rohde M."/>
            <person name="Goker M."/>
            <person name="Woyke T."/>
            <person name="Bristow J."/>
            <person name="Eisen J.A."/>
            <person name="Markowitz V."/>
            <person name="Hugenholtz P."/>
            <person name="Kyrpides N.C."/>
            <person name="Klenk H.P."/>
            <person name="Ivanova N."/>
        </authorList>
    </citation>
    <scope>NUCLEOTIDE SEQUENCE [LARGE SCALE GENOMIC DNA]</scope>
    <source>
        <strain evidence="2">DSM 17128</strain>
    </source>
</reference>
<keyword evidence="2" id="KW-1185">Reference proteome</keyword>
<proteinExistence type="predicted"/>
<dbReference type="EMBL" id="GL945017">
    <property type="protein sequence ID" value="EGN56421.1"/>
    <property type="molecule type" value="Genomic_DNA"/>
</dbReference>
<dbReference type="AlphaFoldDB" id="F8N7R6"/>
<dbReference type="Proteomes" id="UP000002772">
    <property type="component" value="Unassembled WGS sequence"/>
</dbReference>